<dbReference type="InterPro" id="IPR013780">
    <property type="entry name" value="Glyco_hydro_b"/>
</dbReference>
<dbReference type="EMBL" id="FO681348">
    <property type="protein sequence ID" value="CCV65489.1"/>
    <property type="molecule type" value="Genomic_DNA"/>
</dbReference>
<dbReference type="FunFam" id="3.90.400.10:FF:000002">
    <property type="entry name" value="Sucrose isomerase"/>
    <property type="match status" value="1"/>
</dbReference>
<keyword evidence="6" id="KW-1185">Reference proteome</keyword>
<dbReference type="SUPFAM" id="SSF51445">
    <property type="entry name" value="(Trans)glycosidases"/>
    <property type="match status" value="1"/>
</dbReference>
<dbReference type="CDD" id="cd11333">
    <property type="entry name" value="AmyAc_SI_OligoGlu_DGase"/>
    <property type="match status" value="1"/>
</dbReference>
<dbReference type="STRING" id="61635.BN85304680"/>
<keyword evidence="3" id="KW-0326">Glycosidase</keyword>
<proteinExistence type="inferred from homology"/>
<dbReference type="Pfam" id="PF00128">
    <property type="entry name" value="Alpha-amylase"/>
    <property type="match status" value="1"/>
</dbReference>
<dbReference type="Gene3D" id="3.90.400.10">
    <property type="entry name" value="Oligo-1,6-glucosidase, Domain 2"/>
    <property type="match status" value="1"/>
</dbReference>
<evidence type="ECO:0000313" key="6">
    <source>
        <dbReference type="Proteomes" id="UP000032737"/>
    </source>
</evidence>
<dbReference type="HOGENOM" id="CLU_006462_1_2_14"/>
<dbReference type="OrthoDB" id="9805159at2"/>
<evidence type="ECO:0000256" key="2">
    <source>
        <dbReference type="ARBA" id="ARBA00022801"/>
    </source>
</evidence>
<dbReference type="AlphaFoldDB" id="U4KST3"/>
<evidence type="ECO:0000256" key="1">
    <source>
        <dbReference type="ARBA" id="ARBA00008061"/>
    </source>
</evidence>
<dbReference type="Gene3D" id="2.60.40.1180">
    <property type="entry name" value="Golgi alpha-mannosidase II"/>
    <property type="match status" value="1"/>
</dbReference>
<dbReference type="Proteomes" id="UP000032737">
    <property type="component" value="Chromosome"/>
</dbReference>
<feature type="domain" description="Glycosyl hydrolase family 13 catalytic" evidence="4">
    <location>
        <begin position="13"/>
        <end position="398"/>
    </location>
</feature>
<dbReference type="GO" id="GO:0009313">
    <property type="term" value="P:oligosaccharide catabolic process"/>
    <property type="evidence" value="ECO:0007669"/>
    <property type="project" value="TreeGrafter"/>
</dbReference>
<dbReference type="InterPro" id="IPR017853">
    <property type="entry name" value="GH"/>
</dbReference>
<keyword evidence="2" id="KW-0378">Hydrolase</keyword>
<dbReference type="SMART" id="SM00642">
    <property type="entry name" value="Aamy"/>
    <property type="match status" value="1"/>
</dbReference>
<accession>U4KST3</accession>
<protein>
    <submittedName>
        <fullName evidence="5">Similar to alpha amylase</fullName>
    </submittedName>
</protein>
<dbReference type="FunFam" id="2.60.40.1180:FF:000007">
    <property type="entry name" value="Sucrose isomerase"/>
    <property type="match status" value="1"/>
</dbReference>
<organism evidence="5 6">
    <name type="scientific">Acholeplasma brassicae</name>
    <dbReference type="NCBI Taxonomy" id="61635"/>
    <lineage>
        <taxon>Bacteria</taxon>
        <taxon>Bacillati</taxon>
        <taxon>Mycoplasmatota</taxon>
        <taxon>Mollicutes</taxon>
        <taxon>Acholeplasmatales</taxon>
        <taxon>Acholeplasmataceae</taxon>
        <taxon>Acholeplasma</taxon>
    </lineage>
</organism>
<name>U4KST3_9MOLU</name>
<sequence>MANDWIKESVVYQIYPLSFNDSNDDGIGDINGIKEKLPYLKNLGIDVIWLSPVYQSPMDDNGYDISNYYEINPMFGTKEDLIDLIKETHNQGMKLIMDLVLNHTSDEHVWFKEARKSKDNPYRDYYIWSDTPNDITSVFSGSAWTKEAQTGQYYFHLFSKKQPDLNWQNSALRHEIYQMINDWLDLGIDGFRLDVIDLIGKDVFNKKLSDGPYLETFLKEMYEACFKGRDILTVGEMPGLSLERAAYLTKEEDHLLSMVFQFDHISLDEQPGKGKWALKPLDLLDLKRVFKRQQEVYEKQGWGSLFWSNHDQPRAVSRYGSVNHRVLSSTMLHTLLFFQRGTPYIYQGEELGMTGYRFNLEEFKDIESINYYKEALALGIKEADILKSLHQKSRDNSRTPMQWDDTKNAGFSNGTPWIKVNPNYKEINAANEQQDKNGVYHYIKKLLQLRKEKNVVKEGHFTLLDETSSQIFSYQRKTSNETLVVICNFTNEALTYDLSTYQSYELLLTNQPITNDHCLSPYQAIVYYKENNHGNH</sequence>
<evidence type="ECO:0000259" key="4">
    <source>
        <dbReference type="SMART" id="SM00642"/>
    </source>
</evidence>
<dbReference type="Gene3D" id="3.20.20.80">
    <property type="entry name" value="Glycosidases"/>
    <property type="match status" value="1"/>
</dbReference>
<dbReference type="PANTHER" id="PTHR10357:SF179">
    <property type="entry name" value="NEUTRAL AND BASIC AMINO ACID TRANSPORT PROTEIN RBAT"/>
    <property type="match status" value="1"/>
</dbReference>
<evidence type="ECO:0000256" key="3">
    <source>
        <dbReference type="ARBA" id="ARBA00023295"/>
    </source>
</evidence>
<dbReference type="PANTHER" id="PTHR10357">
    <property type="entry name" value="ALPHA-AMYLASE FAMILY MEMBER"/>
    <property type="match status" value="1"/>
</dbReference>
<reference evidence="5 6" key="1">
    <citation type="journal article" date="2013" name="J. Mol. Microbiol. Biotechnol.">
        <title>Analysis of the Complete Genomes of Acholeplasma brassicae , A. palmae and A. laidlawii and Their Comparison to the Obligate Parasites from ' Candidatus Phytoplasma'.</title>
        <authorList>
            <person name="Kube M."/>
            <person name="Siewert C."/>
            <person name="Migdoll A.M."/>
            <person name="Duduk B."/>
            <person name="Holz S."/>
            <person name="Rabus R."/>
            <person name="Seemuller E."/>
            <person name="Mitrovic J."/>
            <person name="Muller I."/>
            <person name="Buttner C."/>
            <person name="Reinhardt R."/>
        </authorList>
    </citation>
    <scope>NUCLEOTIDE SEQUENCE [LARGE SCALE GENOMIC DNA]</scope>
    <source>
        <strain evidence="6">0502</strain>
    </source>
</reference>
<dbReference type="SUPFAM" id="SSF51011">
    <property type="entry name" value="Glycosyl hydrolase domain"/>
    <property type="match status" value="1"/>
</dbReference>
<dbReference type="InterPro" id="IPR006047">
    <property type="entry name" value="GH13_cat_dom"/>
</dbReference>
<comment type="similarity">
    <text evidence="1">Belongs to the glycosyl hydrolase 13 family.</text>
</comment>
<dbReference type="NCBIfam" id="NF008183">
    <property type="entry name" value="PRK10933.1"/>
    <property type="match status" value="1"/>
</dbReference>
<dbReference type="GO" id="GO:0004556">
    <property type="term" value="F:alpha-amylase activity"/>
    <property type="evidence" value="ECO:0007669"/>
    <property type="project" value="TreeGrafter"/>
</dbReference>
<dbReference type="RefSeq" id="WP_030004348.1">
    <property type="nucleotide sequence ID" value="NC_022549.1"/>
</dbReference>
<dbReference type="InterPro" id="IPR045857">
    <property type="entry name" value="O16G_dom_2"/>
</dbReference>
<dbReference type="FunFam" id="3.20.20.80:FF:000064">
    <property type="entry name" value="Oligo-1,6-glucosidase"/>
    <property type="match status" value="1"/>
</dbReference>
<evidence type="ECO:0000313" key="5">
    <source>
        <dbReference type="EMBL" id="CCV65489.1"/>
    </source>
</evidence>
<dbReference type="KEGG" id="abra:BN85304680"/>
<gene>
    <name evidence="5" type="ORF">BN85304680</name>
</gene>